<dbReference type="Proteomes" id="UP000253606">
    <property type="component" value="Chromosome"/>
</dbReference>
<reference evidence="1 2" key="1">
    <citation type="journal article" date="2018" name="Front. Microbiol.">
        <title>Hydrolytic Capabilities as a Key to Environmental Success: Chitinolytic and Cellulolytic Acidobacteria From Acidic Sub-arctic Soils and Boreal Peatlands.</title>
        <authorList>
            <person name="Belova S.E."/>
            <person name="Ravin N.V."/>
            <person name="Pankratov T.A."/>
            <person name="Rakitin A.L."/>
            <person name="Ivanova A.A."/>
            <person name="Beletsky A.V."/>
            <person name="Mardanov A.V."/>
            <person name="Sinninghe Damste J.S."/>
            <person name="Dedysh S.N."/>
        </authorList>
    </citation>
    <scope>NUCLEOTIDE SEQUENCE [LARGE SCALE GENOMIC DNA]</scope>
    <source>
        <strain evidence="1 2">SBC82</strain>
    </source>
</reference>
<keyword evidence="2" id="KW-1185">Reference proteome</keyword>
<dbReference type="EMBL" id="CP030840">
    <property type="protein sequence ID" value="AXC15708.1"/>
    <property type="molecule type" value="Genomic_DNA"/>
</dbReference>
<evidence type="ECO:0000313" key="2">
    <source>
        <dbReference type="Proteomes" id="UP000253606"/>
    </source>
</evidence>
<dbReference type="InterPro" id="IPR029063">
    <property type="entry name" value="SAM-dependent_MTases_sf"/>
</dbReference>
<protein>
    <recommendedName>
        <fullName evidence="3">Methyltransferase type 11 domain-containing protein</fullName>
    </recommendedName>
</protein>
<dbReference type="KEGG" id="abas:ACPOL_6482"/>
<name>A0A2Z5G9N5_9BACT</name>
<evidence type="ECO:0008006" key="3">
    <source>
        <dbReference type="Google" id="ProtNLM"/>
    </source>
</evidence>
<accession>A0A2Z5G9N5</accession>
<sequence length="141" mass="16118">MVLSMWPFDTIATAGEKIETLNEISRVLKPDGRSILVASSPELYMREWVSFSTSEFPENKIARDGDKVRVLIKDAGSRRLVEDILCTEANYEAIFRKTTLMLLEKRSPLASVDDRYQCGWISELSNAPWMVFLLQKRADAQ</sequence>
<proteinExistence type="predicted"/>
<gene>
    <name evidence="1" type="ORF">ACPOL_6482</name>
</gene>
<dbReference type="AlphaFoldDB" id="A0A2Z5G9N5"/>
<evidence type="ECO:0000313" key="1">
    <source>
        <dbReference type="EMBL" id="AXC15708.1"/>
    </source>
</evidence>
<dbReference type="SUPFAM" id="SSF53335">
    <property type="entry name" value="S-adenosyl-L-methionine-dependent methyltransferases"/>
    <property type="match status" value="1"/>
</dbReference>
<organism evidence="1 2">
    <name type="scientific">Acidisarcina polymorpha</name>
    <dbReference type="NCBI Taxonomy" id="2211140"/>
    <lineage>
        <taxon>Bacteria</taxon>
        <taxon>Pseudomonadati</taxon>
        <taxon>Acidobacteriota</taxon>
        <taxon>Terriglobia</taxon>
        <taxon>Terriglobales</taxon>
        <taxon>Acidobacteriaceae</taxon>
        <taxon>Acidisarcina</taxon>
    </lineage>
</organism>